<feature type="region of interest" description="Disordered" evidence="8">
    <location>
        <begin position="1"/>
        <end position="61"/>
    </location>
</feature>
<keyword evidence="2" id="KW-0723">Serine/threonine-protein kinase</keyword>
<evidence type="ECO:0000313" key="11">
    <source>
        <dbReference type="EMBL" id="QDT38844.1"/>
    </source>
</evidence>
<dbReference type="PANTHER" id="PTHR43289:SF6">
    <property type="entry name" value="SERINE_THREONINE-PROTEIN KINASE NEKL-3"/>
    <property type="match status" value="1"/>
</dbReference>
<evidence type="ECO:0000256" key="9">
    <source>
        <dbReference type="SAM" id="Phobius"/>
    </source>
</evidence>
<keyword evidence="6 7" id="KW-0067">ATP-binding</keyword>
<evidence type="ECO:0000313" key="12">
    <source>
        <dbReference type="Proteomes" id="UP000317318"/>
    </source>
</evidence>
<dbReference type="SMART" id="SM00220">
    <property type="entry name" value="S_TKc"/>
    <property type="match status" value="1"/>
</dbReference>
<keyword evidence="9" id="KW-1133">Transmembrane helix</keyword>
<accession>A0A517R4N2</accession>
<name>A0A517R4N2_9PLAN</name>
<feature type="binding site" evidence="7">
    <location>
        <position position="97"/>
    </location>
    <ligand>
        <name>ATP</name>
        <dbReference type="ChEBI" id="CHEBI:30616"/>
    </ligand>
</feature>
<proteinExistence type="predicted"/>
<dbReference type="EMBL" id="CP036268">
    <property type="protein sequence ID" value="QDT38844.1"/>
    <property type="molecule type" value="Genomic_DNA"/>
</dbReference>
<feature type="compositionally biased region" description="Basic and acidic residues" evidence="8">
    <location>
        <begin position="20"/>
        <end position="29"/>
    </location>
</feature>
<evidence type="ECO:0000256" key="3">
    <source>
        <dbReference type="ARBA" id="ARBA00022679"/>
    </source>
</evidence>
<dbReference type="AlphaFoldDB" id="A0A517R4N2"/>
<gene>
    <name evidence="11" type="primary">prkC_12</name>
    <name evidence="11" type="ORF">Pan189_32430</name>
</gene>
<evidence type="ECO:0000256" key="7">
    <source>
        <dbReference type="PROSITE-ProRule" id="PRU10141"/>
    </source>
</evidence>
<dbReference type="SUPFAM" id="SSF56112">
    <property type="entry name" value="Protein kinase-like (PK-like)"/>
    <property type="match status" value="1"/>
</dbReference>
<keyword evidence="9" id="KW-0812">Transmembrane</keyword>
<feature type="domain" description="Protein kinase" evidence="10">
    <location>
        <begin position="68"/>
        <end position="339"/>
    </location>
</feature>
<keyword evidence="12" id="KW-1185">Reference proteome</keyword>
<protein>
    <recommendedName>
        <fullName evidence="1">non-specific serine/threonine protein kinase</fullName>
        <ecNumber evidence="1">2.7.11.1</ecNumber>
    </recommendedName>
</protein>
<dbReference type="InterPro" id="IPR000719">
    <property type="entry name" value="Prot_kinase_dom"/>
</dbReference>
<feature type="transmembrane region" description="Helical" evidence="9">
    <location>
        <begin position="490"/>
        <end position="512"/>
    </location>
</feature>
<dbReference type="OrthoDB" id="6111975at2"/>
<dbReference type="PROSITE" id="PS00107">
    <property type="entry name" value="PROTEIN_KINASE_ATP"/>
    <property type="match status" value="1"/>
</dbReference>
<keyword evidence="4 7" id="KW-0547">Nucleotide-binding</keyword>
<dbReference type="GO" id="GO:0004674">
    <property type="term" value="F:protein serine/threonine kinase activity"/>
    <property type="evidence" value="ECO:0007669"/>
    <property type="project" value="UniProtKB-KW"/>
</dbReference>
<dbReference type="Gene3D" id="3.30.200.20">
    <property type="entry name" value="Phosphorylase Kinase, domain 1"/>
    <property type="match status" value="1"/>
</dbReference>
<dbReference type="PROSITE" id="PS00108">
    <property type="entry name" value="PROTEIN_KINASE_ST"/>
    <property type="match status" value="1"/>
</dbReference>
<dbReference type="CDD" id="cd14014">
    <property type="entry name" value="STKc_PknB_like"/>
    <property type="match status" value="1"/>
</dbReference>
<organism evidence="11 12">
    <name type="scientific">Stratiformator vulcanicus</name>
    <dbReference type="NCBI Taxonomy" id="2527980"/>
    <lineage>
        <taxon>Bacteria</taxon>
        <taxon>Pseudomonadati</taxon>
        <taxon>Planctomycetota</taxon>
        <taxon>Planctomycetia</taxon>
        <taxon>Planctomycetales</taxon>
        <taxon>Planctomycetaceae</taxon>
        <taxon>Stratiformator</taxon>
    </lineage>
</organism>
<evidence type="ECO:0000256" key="8">
    <source>
        <dbReference type="SAM" id="MobiDB-lite"/>
    </source>
</evidence>
<dbReference type="RefSeq" id="WP_145364912.1">
    <property type="nucleotide sequence ID" value="NZ_CP036268.1"/>
</dbReference>
<dbReference type="InterPro" id="IPR017441">
    <property type="entry name" value="Protein_kinase_ATP_BS"/>
</dbReference>
<dbReference type="GO" id="GO:0005524">
    <property type="term" value="F:ATP binding"/>
    <property type="evidence" value="ECO:0007669"/>
    <property type="project" value="UniProtKB-UniRule"/>
</dbReference>
<evidence type="ECO:0000256" key="2">
    <source>
        <dbReference type="ARBA" id="ARBA00022527"/>
    </source>
</evidence>
<dbReference type="InterPro" id="IPR011009">
    <property type="entry name" value="Kinase-like_dom_sf"/>
</dbReference>
<dbReference type="PROSITE" id="PS50011">
    <property type="entry name" value="PROTEIN_KINASE_DOM"/>
    <property type="match status" value="1"/>
</dbReference>
<dbReference type="PANTHER" id="PTHR43289">
    <property type="entry name" value="MITOGEN-ACTIVATED PROTEIN KINASE KINASE KINASE 20-RELATED"/>
    <property type="match status" value="1"/>
</dbReference>
<keyword evidence="9" id="KW-0472">Membrane</keyword>
<reference evidence="11 12" key="1">
    <citation type="submission" date="2019-02" db="EMBL/GenBank/DDBJ databases">
        <title>Deep-cultivation of Planctomycetes and their phenomic and genomic characterization uncovers novel biology.</title>
        <authorList>
            <person name="Wiegand S."/>
            <person name="Jogler M."/>
            <person name="Boedeker C."/>
            <person name="Pinto D."/>
            <person name="Vollmers J."/>
            <person name="Rivas-Marin E."/>
            <person name="Kohn T."/>
            <person name="Peeters S.H."/>
            <person name="Heuer A."/>
            <person name="Rast P."/>
            <person name="Oberbeckmann S."/>
            <person name="Bunk B."/>
            <person name="Jeske O."/>
            <person name="Meyerdierks A."/>
            <person name="Storesund J.E."/>
            <person name="Kallscheuer N."/>
            <person name="Luecker S."/>
            <person name="Lage O.M."/>
            <person name="Pohl T."/>
            <person name="Merkel B.J."/>
            <person name="Hornburger P."/>
            <person name="Mueller R.-W."/>
            <person name="Bruemmer F."/>
            <person name="Labrenz M."/>
            <person name="Spormann A.M."/>
            <person name="Op den Camp H."/>
            <person name="Overmann J."/>
            <person name="Amann R."/>
            <person name="Jetten M.S.M."/>
            <person name="Mascher T."/>
            <person name="Medema M.H."/>
            <person name="Devos D.P."/>
            <person name="Kaster A.-K."/>
            <person name="Ovreas L."/>
            <person name="Rohde M."/>
            <person name="Galperin M.Y."/>
            <person name="Jogler C."/>
        </authorList>
    </citation>
    <scope>NUCLEOTIDE SEQUENCE [LARGE SCALE GENOMIC DNA]</scope>
    <source>
        <strain evidence="11 12">Pan189</strain>
    </source>
</reference>
<evidence type="ECO:0000259" key="10">
    <source>
        <dbReference type="PROSITE" id="PS50011"/>
    </source>
</evidence>
<dbReference type="FunFam" id="1.10.510.10:FF:000021">
    <property type="entry name" value="Serine/threonine protein kinase"/>
    <property type="match status" value="1"/>
</dbReference>
<feature type="compositionally biased region" description="Polar residues" evidence="8">
    <location>
        <begin position="30"/>
        <end position="49"/>
    </location>
</feature>
<evidence type="ECO:0000256" key="1">
    <source>
        <dbReference type="ARBA" id="ARBA00012513"/>
    </source>
</evidence>
<dbReference type="Proteomes" id="UP000317318">
    <property type="component" value="Chromosome"/>
</dbReference>
<evidence type="ECO:0000256" key="6">
    <source>
        <dbReference type="ARBA" id="ARBA00022840"/>
    </source>
</evidence>
<keyword evidence="5 11" id="KW-0418">Kinase</keyword>
<evidence type="ECO:0000256" key="4">
    <source>
        <dbReference type="ARBA" id="ARBA00022741"/>
    </source>
</evidence>
<dbReference type="Pfam" id="PF00069">
    <property type="entry name" value="Pkinase"/>
    <property type="match status" value="1"/>
</dbReference>
<dbReference type="Gene3D" id="1.10.510.10">
    <property type="entry name" value="Transferase(Phosphotransferase) domain 1"/>
    <property type="match status" value="1"/>
</dbReference>
<sequence>MSTEPKETAVDPDSTYVPERTPDADRDQTQLDSPGQNAGGQQSRPSSKPQAGKSPAGAPKKVTKLGDFQLVKKLGQGGMGTVYLAKQVSLDRKVAIKTLSKELAKRTDFVGRFLREARSMAKLDHPNIVKVFAADTVRGMNFVAIEYVDGCSMQDWMDKLGKLSQADALCVTLVVGEALKHAHEINMIHRDIKPDNILVTKRGVIKVADFGLAKAVDEDQSLTASGIGLGTPLYMPPEQARNAKHVDQRTDIYALGCTLYYMLVGKLPFTAENTIELITLKETATFPSARKMNPEIPERLDLMIDKSMAKEADHRYQTVDEFLTDLRKLDLAGVELSFIDDALPASFAGTGAVTAIPKSKTKRMSKPADSRADAVKKSVTSAKGQFWEVSYRNKEGKPVTSKMTTEQVIRGLKGNLLDLQSKARKSKDGSFLPLAQFNEFEAIANSRAAHDVAGKKSVGMAAEIARLERKRLWQQRLKPITNLFQGMKGLLSLLLWLAIVFGGIGAVVYFGWGYVQPYLPGAATSAPTSTPDAPDAQ</sequence>
<dbReference type="EC" id="2.7.11.1" evidence="1"/>
<keyword evidence="3 11" id="KW-0808">Transferase</keyword>
<dbReference type="KEGG" id="svp:Pan189_32430"/>
<dbReference type="InterPro" id="IPR008271">
    <property type="entry name" value="Ser/Thr_kinase_AS"/>
</dbReference>
<evidence type="ECO:0000256" key="5">
    <source>
        <dbReference type="ARBA" id="ARBA00022777"/>
    </source>
</evidence>